<evidence type="ECO:0000313" key="1">
    <source>
        <dbReference type="EMBL" id="KAF7134882.1"/>
    </source>
</evidence>
<gene>
    <name evidence="1" type="ORF">RHSIM_Rhsim08G0029400</name>
</gene>
<dbReference type="Proteomes" id="UP000626092">
    <property type="component" value="Unassembled WGS sequence"/>
</dbReference>
<organism evidence="1 2">
    <name type="scientific">Rhododendron simsii</name>
    <name type="common">Sims's rhododendron</name>
    <dbReference type="NCBI Taxonomy" id="118357"/>
    <lineage>
        <taxon>Eukaryota</taxon>
        <taxon>Viridiplantae</taxon>
        <taxon>Streptophyta</taxon>
        <taxon>Embryophyta</taxon>
        <taxon>Tracheophyta</taxon>
        <taxon>Spermatophyta</taxon>
        <taxon>Magnoliopsida</taxon>
        <taxon>eudicotyledons</taxon>
        <taxon>Gunneridae</taxon>
        <taxon>Pentapetalae</taxon>
        <taxon>asterids</taxon>
        <taxon>Ericales</taxon>
        <taxon>Ericaceae</taxon>
        <taxon>Ericoideae</taxon>
        <taxon>Rhodoreae</taxon>
        <taxon>Rhododendron</taxon>
    </lineage>
</organism>
<reference evidence="1" key="1">
    <citation type="submission" date="2019-11" db="EMBL/GenBank/DDBJ databases">
        <authorList>
            <person name="Liu Y."/>
            <person name="Hou J."/>
            <person name="Li T.-Q."/>
            <person name="Guan C.-H."/>
            <person name="Wu X."/>
            <person name="Wu H.-Z."/>
            <person name="Ling F."/>
            <person name="Zhang R."/>
            <person name="Shi X.-G."/>
            <person name="Ren J.-P."/>
            <person name="Chen E.-F."/>
            <person name="Sun J.-M."/>
        </authorList>
    </citation>
    <scope>NUCLEOTIDE SEQUENCE</scope>
    <source>
        <strain evidence="1">Adult_tree_wgs_1</strain>
        <tissue evidence="1">Leaves</tissue>
    </source>
</reference>
<comment type="caution">
    <text evidence="1">The sequence shown here is derived from an EMBL/GenBank/DDBJ whole genome shotgun (WGS) entry which is preliminary data.</text>
</comment>
<evidence type="ECO:0000313" key="2">
    <source>
        <dbReference type="Proteomes" id="UP000626092"/>
    </source>
</evidence>
<dbReference type="AlphaFoldDB" id="A0A834GL01"/>
<dbReference type="EMBL" id="WJXA01000008">
    <property type="protein sequence ID" value="KAF7134882.1"/>
    <property type="molecule type" value="Genomic_DNA"/>
</dbReference>
<proteinExistence type="predicted"/>
<sequence length="177" mass="19532">MQYPTSEELRTSGKSSSKPLIWVATRLLAESGRITIARLDLSCCKLLKNLHISVVKKLTKADVHDYADNFQFGRSEKYFDSSTMSREAFEAIGTIISEAPDIGTKFAKERTTVVMASGRVEEACLEAAAGIGDGFVEGEQRHQKGRTAVVMASRRVDKRGVDRKKEVEGKLSGVFDK</sequence>
<accession>A0A834GL01</accession>
<keyword evidence="2" id="KW-1185">Reference proteome</keyword>
<name>A0A834GL01_RHOSS</name>
<protein>
    <submittedName>
        <fullName evidence="1">Uncharacterized protein</fullName>
    </submittedName>
</protein>
<dbReference type="OrthoDB" id="612216at2759"/>